<feature type="domain" description="Aminotransferase class V" evidence="10">
    <location>
        <begin position="21"/>
        <end position="390"/>
    </location>
</feature>
<dbReference type="InterPro" id="IPR020578">
    <property type="entry name" value="Aminotrans_V_PyrdxlP_BS"/>
</dbReference>
<evidence type="ECO:0000256" key="3">
    <source>
        <dbReference type="ARBA" id="ARBA00012239"/>
    </source>
</evidence>
<dbReference type="GO" id="GO:0046872">
    <property type="term" value="F:metal ion binding"/>
    <property type="evidence" value="ECO:0007669"/>
    <property type="project" value="UniProtKB-KW"/>
</dbReference>
<gene>
    <name evidence="11" type="ORF">ENM78_01500</name>
</gene>
<dbReference type="EMBL" id="DRZC01000020">
    <property type="protein sequence ID" value="HHQ80129.1"/>
    <property type="molecule type" value="Genomic_DNA"/>
</dbReference>
<evidence type="ECO:0000256" key="2">
    <source>
        <dbReference type="ARBA" id="ARBA00006490"/>
    </source>
</evidence>
<dbReference type="PANTHER" id="PTHR11601">
    <property type="entry name" value="CYSTEINE DESULFURYLASE FAMILY MEMBER"/>
    <property type="match status" value="1"/>
</dbReference>
<evidence type="ECO:0000256" key="7">
    <source>
        <dbReference type="ARBA" id="ARBA00023004"/>
    </source>
</evidence>
<dbReference type="Gene3D" id="3.90.1150.10">
    <property type="entry name" value="Aspartate Aminotransferase, domain 1"/>
    <property type="match status" value="1"/>
</dbReference>
<proteinExistence type="inferred from homology"/>
<dbReference type="Pfam" id="PF00266">
    <property type="entry name" value="Aminotran_5"/>
    <property type="match status" value="1"/>
</dbReference>
<dbReference type="InterPro" id="IPR015424">
    <property type="entry name" value="PyrdxlP-dep_Trfase"/>
</dbReference>
<dbReference type="PIRSF" id="PIRSF005572">
    <property type="entry name" value="NifS"/>
    <property type="match status" value="1"/>
</dbReference>
<evidence type="ECO:0000256" key="1">
    <source>
        <dbReference type="ARBA" id="ARBA00001933"/>
    </source>
</evidence>
<evidence type="ECO:0000259" key="10">
    <source>
        <dbReference type="Pfam" id="PF00266"/>
    </source>
</evidence>
<evidence type="ECO:0000256" key="9">
    <source>
        <dbReference type="RuleBase" id="RU004504"/>
    </source>
</evidence>
<dbReference type="Gene3D" id="1.10.260.50">
    <property type="match status" value="1"/>
</dbReference>
<evidence type="ECO:0000256" key="4">
    <source>
        <dbReference type="ARBA" id="ARBA00022679"/>
    </source>
</evidence>
<dbReference type="SUPFAM" id="SSF53383">
    <property type="entry name" value="PLP-dependent transferases"/>
    <property type="match status" value="1"/>
</dbReference>
<keyword evidence="8" id="KW-0411">Iron-sulfur</keyword>
<reference evidence="11" key="1">
    <citation type="journal article" date="2020" name="mSystems">
        <title>Genome- and Community-Level Interaction Insights into Carbon Utilization and Element Cycling Functions of Hydrothermarchaeota in Hydrothermal Sediment.</title>
        <authorList>
            <person name="Zhou Z."/>
            <person name="Liu Y."/>
            <person name="Xu W."/>
            <person name="Pan J."/>
            <person name="Luo Z.H."/>
            <person name="Li M."/>
        </authorList>
    </citation>
    <scope>NUCLEOTIDE SEQUENCE [LARGE SCALE GENOMIC DNA]</scope>
    <source>
        <strain evidence="11">SpSt-1116</strain>
    </source>
</reference>
<dbReference type="PROSITE" id="PS00595">
    <property type="entry name" value="AA_TRANSFER_CLASS_5"/>
    <property type="match status" value="1"/>
</dbReference>
<sequence>MSIAKRIRDLLEKHGKPAREVYFDLENSGFVPDEVVEYMKPYFNKHGYGHPSITHKVGWEALETVYETKELVSKTIGSPNPESIVFTHSGTEANNLAILGCLFNKKNRSGSGKKVVVSAIEHLSVIFPARFASELLGFKVQYVPVDENGFVDPEVLKYYVDRDTVLVSIQTVNHEIGTIQKVKELVDVVKSANPRALFHTDAVDAYGWIPIDVEELNVDMLSISSHKIHGPRGVGVLYVKEHVELEPPIRGQLSSEKLWPGVENVPLIAGFKRAVEIAFRNFEYRVEYVKSIRDKLMDGILNSVPDVIVNGPRGDMRVANNVNVSFLYVEGEALTVELSMHGVYVSSGSACTSRILEPSHVLLAIGRKHEEAHGSILFKLSQFHTVEDVDYALEVVPKAVERLRAISPLAQRKSART</sequence>
<organism evidence="11">
    <name type="scientific">Fervidicoccus fontis</name>
    <dbReference type="NCBI Taxonomy" id="683846"/>
    <lineage>
        <taxon>Archaea</taxon>
        <taxon>Thermoproteota</taxon>
        <taxon>Thermoprotei</taxon>
        <taxon>Fervidicoccales</taxon>
        <taxon>Fervidicoccaceae</taxon>
        <taxon>Fervidicoccus</taxon>
    </lineage>
</organism>
<evidence type="ECO:0000256" key="8">
    <source>
        <dbReference type="ARBA" id="ARBA00023014"/>
    </source>
</evidence>
<dbReference type="InterPro" id="IPR016454">
    <property type="entry name" value="Cysteine_dSase"/>
</dbReference>
<comment type="caution">
    <text evidence="11">The sequence shown here is derived from an EMBL/GenBank/DDBJ whole genome shotgun (WGS) entry which is preliminary data.</text>
</comment>
<evidence type="ECO:0000313" key="11">
    <source>
        <dbReference type="EMBL" id="HHQ80129.1"/>
    </source>
</evidence>
<keyword evidence="7" id="KW-0408">Iron</keyword>
<accession>A0A7J3ZJA8</accession>
<dbReference type="InterPro" id="IPR015421">
    <property type="entry name" value="PyrdxlP-dep_Trfase_major"/>
</dbReference>
<comment type="cofactor">
    <cofactor evidence="1 9">
        <name>pyridoxal 5'-phosphate</name>
        <dbReference type="ChEBI" id="CHEBI:597326"/>
    </cofactor>
</comment>
<dbReference type="InterPro" id="IPR000192">
    <property type="entry name" value="Aminotrans_V_dom"/>
</dbReference>
<comment type="similarity">
    <text evidence="2">Belongs to the class-V pyridoxal-phosphate-dependent aminotransferase family. NifS/IscS subfamily.</text>
</comment>
<keyword evidence="6" id="KW-0663">Pyridoxal phosphate</keyword>
<dbReference type="EC" id="2.8.1.7" evidence="3"/>
<dbReference type="InterPro" id="IPR015422">
    <property type="entry name" value="PyrdxlP-dep_Trfase_small"/>
</dbReference>
<evidence type="ECO:0000256" key="5">
    <source>
        <dbReference type="ARBA" id="ARBA00022723"/>
    </source>
</evidence>
<evidence type="ECO:0000256" key="6">
    <source>
        <dbReference type="ARBA" id="ARBA00022898"/>
    </source>
</evidence>
<dbReference type="GO" id="GO:0051536">
    <property type="term" value="F:iron-sulfur cluster binding"/>
    <property type="evidence" value="ECO:0007669"/>
    <property type="project" value="UniProtKB-KW"/>
</dbReference>
<dbReference type="PANTHER" id="PTHR11601:SF34">
    <property type="entry name" value="CYSTEINE DESULFURASE"/>
    <property type="match status" value="1"/>
</dbReference>
<dbReference type="GO" id="GO:0031071">
    <property type="term" value="F:cysteine desulfurase activity"/>
    <property type="evidence" value="ECO:0007669"/>
    <property type="project" value="UniProtKB-EC"/>
</dbReference>
<dbReference type="Gene3D" id="3.40.640.10">
    <property type="entry name" value="Type I PLP-dependent aspartate aminotransferase-like (Major domain)"/>
    <property type="match status" value="1"/>
</dbReference>
<keyword evidence="4" id="KW-0808">Transferase</keyword>
<dbReference type="AlphaFoldDB" id="A0A7J3ZJA8"/>
<name>A0A7J3ZJA8_9CREN</name>
<protein>
    <recommendedName>
        <fullName evidence="3">cysteine desulfurase</fullName>
        <ecNumber evidence="3">2.8.1.7</ecNumber>
    </recommendedName>
</protein>
<keyword evidence="5" id="KW-0479">Metal-binding</keyword>